<organism evidence="5 6">
    <name type="scientific">Chiloscyllium punctatum</name>
    <name type="common">Brownbanded bambooshark</name>
    <name type="synonym">Hemiscyllium punctatum</name>
    <dbReference type="NCBI Taxonomy" id="137246"/>
    <lineage>
        <taxon>Eukaryota</taxon>
        <taxon>Metazoa</taxon>
        <taxon>Chordata</taxon>
        <taxon>Craniata</taxon>
        <taxon>Vertebrata</taxon>
        <taxon>Chondrichthyes</taxon>
        <taxon>Elasmobranchii</taxon>
        <taxon>Galeomorphii</taxon>
        <taxon>Galeoidea</taxon>
        <taxon>Orectolobiformes</taxon>
        <taxon>Hemiscylliidae</taxon>
        <taxon>Chiloscyllium</taxon>
    </lineage>
</organism>
<dbReference type="EC" id="2.3.1.5" evidence="2"/>
<dbReference type="AlphaFoldDB" id="A0A401TLT9"/>
<evidence type="ECO:0000313" key="6">
    <source>
        <dbReference type="Proteomes" id="UP000287033"/>
    </source>
</evidence>
<dbReference type="PANTHER" id="PTHR11786">
    <property type="entry name" value="N-HYDROXYARYLAMINE O-ACETYLTRANSFERASE"/>
    <property type="match status" value="1"/>
</dbReference>
<evidence type="ECO:0000256" key="1">
    <source>
        <dbReference type="ARBA" id="ARBA00006547"/>
    </source>
</evidence>
<protein>
    <recommendedName>
        <fullName evidence="2">arylamine N-acetyltransferase</fullName>
        <ecNumber evidence="2">2.3.1.5</ecNumber>
    </recommendedName>
</protein>
<dbReference type="STRING" id="137246.A0A401TLT9"/>
<dbReference type="EMBL" id="BEZZ01102241">
    <property type="protein sequence ID" value="GCC43583.1"/>
    <property type="molecule type" value="Genomic_DNA"/>
</dbReference>
<evidence type="ECO:0000256" key="2">
    <source>
        <dbReference type="ARBA" id="ARBA00012701"/>
    </source>
</evidence>
<dbReference type="OMA" id="EMCQYHQ"/>
<comment type="similarity">
    <text evidence="1 4">Belongs to the arylamine N-acetyltransferase family.</text>
</comment>
<dbReference type="OrthoDB" id="10260017at2759"/>
<dbReference type="Proteomes" id="UP000287033">
    <property type="component" value="Unassembled WGS sequence"/>
</dbReference>
<dbReference type="Gene3D" id="3.30.2140.10">
    <property type="entry name" value="Arylamine N-acetyltransferase"/>
    <property type="match status" value="1"/>
</dbReference>
<evidence type="ECO:0000256" key="3">
    <source>
        <dbReference type="ARBA" id="ARBA00023315"/>
    </source>
</evidence>
<evidence type="ECO:0000313" key="5">
    <source>
        <dbReference type="EMBL" id="GCC43583.1"/>
    </source>
</evidence>
<dbReference type="InterPro" id="IPR001447">
    <property type="entry name" value="Arylamine_N-AcTrfase"/>
</dbReference>
<keyword evidence="4" id="KW-0808">Transferase</keyword>
<proteinExistence type="inferred from homology"/>
<dbReference type="Pfam" id="PF00797">
    <property type="entry name" value="Acetyltransf_2"/>
    <property type="match status" value="1"/>
</dbReference>
<keyword evidence="3 4" id="KW-0012">Acyltransferase</keyword>
<dbReference type="Gene3D" id="2.40.128.150">
    <property type="entry name" value="Cysteine proteinases"/>
    <property type="match status" value="1"/>
</dbReference>
<dbReference type="GO" id="GO:0004060">
    <property type="term" value="F:arylamine N-acetyltransferase activity"/>
    <property type="evidence" value="ECO:0007669"/>
    <property type="project" value="UniProtKB-EC"/>
</dbReference>
<gene>
    <name evidence="5" type="ORF">chiPu_0027380</name>
</gene>
<dbReference type="SUPFAM" id="SSF54001">
    <property type="entry name" value="Cysteine proteinases"/>
    <property type="match status" value="1"/>
</dbReference>
<sequence length="286" mass="32465">MDTSEYLSRIGYRGATEPSLENLKAIHQQHLLAVPFGSLAIHCGEHIELVLPAVYQKVVIQRRGGFCYELNGLFSWLLQGLGYQVQLVSGRVRNSFTQRLGPPRDHLLLLVRVGEGGEHCHWLCDVGFGNSFRWPLPLEDGHLERQENGLFHLRLTSSRGGGDWQLRRYPLSSPGPTAEPDATLYAFSTEPRAWGDFRAMCRYHQTSPSSIFACKSFCCLHLPGGLITYRGRRLIETEFSAEGDRQATRELTDEEIPRVLKERFGIVLTNRLVPKDEEILPQKEYS</sequence>
<comment type="caution">
    <text evidence="5">The sequence shown here is derived from an EMBL/GenBank/DDBJ whole genome shotgun (WGS) entry which is preliminary data.</text>
</comment>
<dbReference type="PRINTS" id="PR01543">
    <property type="entry name" value="ANATRNSFRASE"/>
</dbReference>
<reference evidence="5 6" key="1">
    <citation type="journal article" date="2018" name="Nat. Ecol. Evol.">
        <title>Shark genomes provide insights into elasmobranch evolution and the origin of vertebrates.</title>
        <authorList>
            <person name="Hara Y"/>
            <person name="Yamaguchi K"/>
            <person name="Onimaru K"/>
            <person name="Kadota M"/>
            <person name="Koyanagi M"/>
            <person name="Keeley SD"/>
            <person name="Tatsumi K"/>
            <person name="Tanaka K"/>
            <person name="Motone F"/>
            <person name="Kageyama Y"/>
            <person name="Nozu R"/>
            <person name="Adachi N"/>
            <person name="Nishimura O"/>
            <person name="Nakagawa R"/>
            <person name="Tanegashima C"/>
            <person name="Kiyatake I"/>
            <person name="Matsumoto R"/>
            <person name="Murakumo K"/>
            <person name="Nishida K"/>
            <person name="Terakita A"/>
            <person name="Kuratani S"/>
            <person name="Sato K"/>
            <person name="Hyodo S Kuraku.S."/>
        </authorList>
    </citation>
    <scope>NUCLEOTIDE SEQUENCE [LARGE SCALE GENOMIC DNA]</scope>
</reference>
<keyword evidence="6" id="KW-1185">Reference proteome</keyword>
<dbReference type="InterPro" id="IPR038765">
    <property type="entry name" value="Papain-like_cys_pep_sf"/>
</dbReference>
<dbReference type="PANTHER" id="PTHR11786:SF3">
    <property type="entry name" value="ARYLAMINE N-ACETYLTRANSFERASE"/>
    <property type="match status" value="1"/>
</dbReference>
<accession>A0A401TLT9</accession>
<evidence type="ECO:0000256" key="4">
    <source>
        <dbReference type="RuleBase" id="RU003452"/>
    </source>
</evidence>
<name>A0A401TLT9_CHIPU</name>